<dbReference type="GO" id="GO:0003756">
    <property type="term" value="F:protein disulfide isomerase activity"/>
    <property type="evidence" value="ECO:0007669"/>
    <property type="project" value="UniProtKB-EC"/>
</dbReference>
<keyword evidence="14" id="KW-1185">Reference proteome</keyword>
<gene>
    <name evidence="13" type="ORF">BRENAR_LOCUS3936</name>
</gene>
<dbReference type="InterPro" id="IPR005788">
    <property type="entry name" value="PDI_thioredoxin-like_dom"/>
</dbReference>
<keyword evidence="6" id="KW-1015">Disulfide bond</keyword>
<evidence type="ECO:0000256" key="7">
    <source>
        <dbReference type="ARBA" id="ARBA00023235"/>
    </source>
</evidence>
<sequence length="418" mass="46967">MKNVVVALLSCLAATSVAFEINDTNFEDVVLKSNKTTFVKFYASWCGHCKKMAPAWEALEHSYASRDNLQFVEIDGDKFNKYSKKYNIQGFPTLKLFKSEDVSDPIDYSGARDVDSMVNFVSESTGIQPDKLLKASRVVNLDDGSFERLVTKKGKSAFIFFTSEKDADRKEWAASWDQLAEAFHPELEKVIIGKVLKEGDEPVDWLRSVLNVTSFPSIVYVNKGDVETAEKFDGSSDVDGLIAFLNEKLLTKRTLRGELKATAGTIPQMDKYLIEYVKVNAKERRAMVSKVIDQLKKVDDSIFKEEIKYYAKIISVLLSSDGTDFLGTEKERLNKLKDDKALDNAALDGIQMKINMLQFCQDAAAGIAKPRVVPEEPEEPEEEKSEESKPEESKETEEKKAEESESETTASTLSKDEL</sequence>
<evidence type="ECO:0000256" key="3">
    <source>
        <dbReference type="ARBA" id="ARBA00012723"/>
    </source>
</evidence>
<feature type="domain" description="Thioredoxin" evidence="12">
    <location>
        <begin position="10"/>
        <end position="126"/>
    </location>
</feature>
<evidence type="ECO:0000256" key="6">
    <source>
        <dbReference type="ARBA" id="ARBA00023157"/>
    </source>
</evidence>
<evidence type="ECO:0000256" key="10">
    <source>
        <dbReference type="SAM" id="MobiDB-lite"/>
    </source>
</evidence>
<proteinExistence type="inferred from homology"/>
<dbReference type="PROSITE" id="PS00194">
    <property type="entry name" value="THIOREDOXIN_1"/>
    <property type="match status" value="1"/>
</dbReference>
<dbReference type="Gene3D" id="1.20.1150.12">
    <property type="entry name" value="Endoplasmic reticulum resident protein 29, C-terminal domain"/>
    <property type="match status" value="1"/>
</dbReference>
<dbReference type="OrthoDB" id="10264505at2759"/>
<keyword evidence="4 11" id="KW-0732">Signal</keyword>
<dbReference type="InterPro" id="IPR036356">
    <property type="entry name" value="ERp29_C_sf"/>
</dbReference>
<comment type="catalytic activity">
    <reaction evidence="1">
        <text>Catalyzes the rearrangement of -S-S- bonds in proteins.</text>
        <dbReference type="EC" id="5.3.4.1"/>
    </reaction>
</comment>
<dbReference type="Gene3D" id="3.40.30.10">
    <property type="entry name" value="Glutaredoxin"/>
    <property type="match status" value="2"/>
</dbReference>
<dbReference type="PANTHER" id="PTHR45672">
    <property type="entry name" value="PROTEIN DISULFIDE-ISOMERASE C17H9.14C-RELATED"/>
    <property type="match status" value="1"/>
</dbReference>
<keyword evidence="5" id="KW-0677">Repeat</keyword>
<evidence type="ECO:0000256" key="1">
    <source>
        <dbReference type="ARBA" id="ARBA00001182"/>
    </source>
</evidence>
<dbReference type="Proteomes" id="UP000290900">
    <property type="component" value="Unassembled WGS sequence"/>
</dbReference>
<dbReference type="PANTHER" id="PTHR45672:SF11">
    <property type="entry name" value="PROTEIN DISULFIDE-ISOMERASE C17H9.14C"/>
    <property type="match status" value="1"/>
</dbReference>
<name>A0A448YQI5_BRENA</name>
<dbReference type="SUPFAM" id="SSF52833">
    <property type="entry name" value="Thioredoxin-like"/>
    <property type="match status" value="2"/>
</dbReference>
<feature type="chain" id="PRO_5019148973" description="protein disulfide-isomerase" evidence="11">
    <location>
        <begin position="19"/>
        <end position="418"/>
    </location>
</feature>
<evidence type="ECO:0000259" key="12">
    <source>
        <dbReference type="PROSITE" id="PS51352"/>
    </source>
</evidence>
<evidence type="ECO:0000256" key="9">
    <source>
        <dbReference type="RuleBase" id="RU004208"/>
    </source>
</evidence>
<protein>
    <recommendedName>
        <fullName evidence="3">protein disulfide-isomerase</fullName>
        <ecNumber evidence="3">5.3.4.1</ecNumber>
    </recommendedName>
</protein>
<dbReference type="InParanoid" id="A0A448YQI5"/>
<dbReference type="NCBIfam" id="TIGR01126">
    <property type="entry name" value="pdi_dom"/>
    <property type="match status" value="1"/>
</dbReference>
<dbReference type="SUPFAM" id="SSF47933">
    <property type="entry name" value="ERP29 C domain-like"/>
    <property type="match status" value="1"/>
</dbReference>
<evidence type="ECO:0000256" key="4">
    <source>
        <dbReference type="ARBA" id="ARBA00022729"/>
    </source>
</evidence>
<dbReference type="Pfam" id="PF07749">
    <property type="entry name" value="ERp29"/>
    <property type="match status" value="1"/>
</dbReference>
<dbReference type="InterPro" id="IPR011679">
    <property type="entry name" value="ERp29_C"/>
</dbReference>
<dbReference type="Pfam" id="PF00085">
    <property type="entry name" value="Thioredoxin"/>
    <property type="match status" value="1"/>
</dbReference>
<feature type="compositionally biased region" description="Acidic residues" evidence="10">
    <location>
        <begin position="375"/>
        <end position="385"/>
    </location>
</feature>
<reference evidence="13 14" key="1">
    <citation type="submission" date="2018-12" db="EMBL/GenBank/DDBJ databases">
        <authorList>
            <person name="Tiukova I."/>
            <person name="Dainat J."/>
        </authorList>
    </citation>
    <scope>NUCLEOTIDE SEQUENCE [LARGE SCALE GENOMIC DNA]</scope>
</reference>
<feature type="region of interest" description="Disordered" evidence="10">
    <location>
        <begin position="368"/>
        <end position="418"/>
    </location>
</feature>
<dbReference type="STRING" id="13370.A0A448YQI5"/>
<evidence type="ECO:0000313" key="14">
    <source>
        <dbReference type="Proteomes" id="UP000290900"/>
    </source>
</evidence>
<evidence type="ECO:0000256" key="11">
    <source>
        <dbReference type="SAM" id="SignalP"/>
    </source>
</evidence>
<feature type="signal peptide" evidence="11">
    <location>
        <begin position="1"/>
        <end position="18"/>
    </location>
</feature>
<organism evidence="13 14">
    <name type="scientific">Brettanomyces naardenensis</name>
    <name type="common">Yeast</name>
    <dbReference type="NCBI Taxonomy" id="13370"/>
    <lineage>
        <taxon>Eukaryota</taxon>
        <taxon>Fungi</taxon>
        <taxon>Dikarya</taxon>
        <taxon>Ascomycota</taxon>
        <taxon>Saccharomycotina</taxon>
        <taxon>Pichiomycetes</taxon>
        <taxon>Pichiales</taxon>
        <taxon>Pichiaceae</taxon>
        <taxon>Brettanomyces</taxon>
    </lineage>
</organism>
<comment type="similarity">
    <text evidence="2 9">Belongs to the protein disulfide isomerase family.</text>
</comment>
<dbReference type="InterPro" id="IPR013766">
    <property type="entry name" value="Thioredoxin_domain"/>
</dbReference>
<dbReference type="EMBL" id="CAACVR010000036">
    <property type="protein sequence ID" value="VEU23205.1"/>
    <property type="molecule type" value="Genomic_DNA"/>
</dbReference>
<dbReference type="GO" id="GO:0005783">
    <property type="term" value="C:endoplasmic reticulum"/>
    <property type="evidence" value="ECO:0007669"/>
    <property type="project" value="InterPro"/>
</dbReference>
<feature type="compositionally biased region" description="Basic and acidic residues" evidence="10">
    <location>
        <begin position="386"/>
        <end position="403"/>
    </location>
</feature>
<dbReference type="PRINTS" id="PR00421">
    <property type="entry name" value="THIOREDOXIN"/>
</dbReference>
<evidence type="ECO:0000256" key="5">
    <source>
        <dbReference type="ARBA" id="ARBA00022737"/>
    </source>
</evidence>
<dbReference type="GO" id="GO:0006457">
    <property type="term" value="P:protein folding"/>
    <property type="evidence" value="ECO:0007669"/>
    <property type="project" value="TreeGrafter"/>
</dbReference>
<evidence type="ECO:0000313" key="13">
    <source>
        <dbReference type="EMBL" id="VEU23205.1"/>
    </source>
</evidence>
<evidence type="ECO:0000256" key="8">
    <source>
        <dbReference type="ARBA" id="ARBA00023284"/>
    </source>
</evidence>
<evidence type="ECO:0000256" key="2">
    <source>
        <dbReference type="ARBA" id="ARBA00006347"/>
    </source>
</evidence>
<accession>A0A448YQI5</accession>
<dbReference type="InterPro" id="IPR051063">
    <property type="entry name" value="PDI"/>
</dbReference>
<dbReference type="InterPro" id="IPR017937">
    <property type="entry name" value="Thioredoxin_CS"/>
</dbReference>
<dbReference type="InterPro" id="IPR036249">
    <property type="entry name" value="Thioredoxin-like_sf"/>
</dbReference>
<keyword evidence="7" id="KW-0413">Isomerase</keyword>
<keyword evidence="8" id="KW-0676">Redox-active center</keyword>
<dbReference type="PROSITE" id="PS51352">
    <property type="entry name" value="THIOREDOXIN_2"/>
    <property type="match status" value="1"/>
</dbReference>
<dbReference type="AlphaFoldDB" id="A0A448YQI5"/>
<dbReference type="EC" id="5.3.4.1" evidence="3"/>